<evidence type="ECO:0000313" key="3">
    <source>
        <dbReference type="Proteomes" id="UP000255024"/>
    </source>
</evidence>
<organism evidence="2 3">
    <name type="scientific">Myroides odoratus</name>
    <name type="common">Flavobacterium odoratum</name>
    <dbReference type="NCBI Taxonomy" id="256"/>
    <lineage>
        <taxon>Bacteria</taxon>
        <taxon>Pseudomonadati</taxon>
        <taxon>Bacteroidota</taxon>
        <taxon>Flavobacteriia</taxon>
        <taxon>Flavobacteriales</taxon>
        <taxon>Flavobacteriaceae</taxon>
        <taxon>Myroides</taxon>
    </lineage>
</organism>
<evidence type="ECO:0000313" key="4">
    <source>
        <dbReference type="Proteomes" id="UP000596202"/>
    </source>
</evidence>
<dbReference type="EMBL" id="UGQL01000001">
    <property type="protein sequence ID" value="STZ28478.1"/>
    <property type="molecule type" value="Genomic_DNA"/>
</dbReference>
<reference evidence="1 4" key="2">
    <citation type="submission" date="2021-01" db="EMBL/GenBank/DDBJ databases">
        <title>FDA dAtabase for Regulatory Grade micrObial Sequences (FDA-ARGOS): Supporting development and validation of Infectious Disease Dx tests.</title>
        <authorList>
            <person name="Sproer C."/>
            <person name="Gronow S."/>
            <person name="Severitt S."/>
            <person name="Schroder I."/>
            <person name="Tallon L."/>
            <person name="Sadzewicz L."/>
            <person name="Zhao X."/>
            <person name="Boylan J."/>
            <person name="Ott S."/>
            <person name="Bowen H."/>
            <person name="Vavikolanu K."/>
            <person name="Mehta A."/>
            <person name="Aluvathingal J."/>
            <person name="Nadendla S."/>
            <person name="Lowell S."/>
            <person name="Myers T."/>
            <person name="Yan Y."/>
            <person name="Sichtig H."/>
        </authorList>
    </citation>
    <scope>NUCLEOTIDE SEQUENCE [LARGE SCALE GENOMIC DNA]</scope>
    <source>
        <strain evidence="1 4">FDAARGOS_1131</strain>
    </source>
</reference>
<dbReference type="AlphaFoldDB" id="A0A378RP36"/>
<dbReference type="Proteomes" id="UP000255024">
    <property type="component" value="Unassembled WGS sequence"/>
</dbReference>
<evidence type="ECO:0000313" key="2">
    <source>
        <dbReference type="EMBL" id="STZ28478.1"/>
    </source>
</evidence>
<name>A0A378RP36_MYROD</name>
<dbReference type="RefSeq" id="WP_002987118.1">
    <property type="nucleotide sequence ID" value="NZ_CP068107.1"/>
</dbReference>
<dbReference type="OrthoDB" id="1121857at2"/>
<dbReference type="GeneID" id="93528729"/>
<gene>
    <name evidence="1" type="ORF">I6I88_13730</name>
    <name evidence="2" type="ORF">NCTC11179_02029</name>
</gene>
<protein>
    <submittedName>
        <fullName evidence="2">Uncharacterized protein</fullName>
    </submittedName>
</protein>
<accession>A0A378RP36</accession>
<evidence type="ECO:0000313" key="1">
    <source>
        <dbReference type="EMBL" id="QQT99254.1"/>
    </source>
</evidence>
<proteinExistence type="predicted"/>
<dbReference type="EMBL" id="CP068108">
    <property type="protein sequence ID" value="QQT99254.1"/>
    <property type="molecule type" value="Genomic_DNA"/>
</dbReference>
<keyword evidence="3" id="KW-1185">Reference proteome</keyword>
<sequence>MASVRGLKKDVHQVLGDIIEAIYIHELTTGGATEQTSALIEEALTSFDELIVDINAKGVENKKAHFKGVFVKLENIAGQLVEKINNL</sequence>
<dbReference type="Proteomes" id="UP000596202">
    <property type="component" value="Chromosome"/>
</dbReference>
<reference evidence="2 3" key="1">
    <citation type="submission" date="2018-06" db="EMBL/GenBank/DDBJ databases">
        <authorList>
            <consortium name="Pathogen Informatics"/>
            <person name="Doyle S."/>
        </authorList>
    </citation>
    <scope>NUCLEOTIDE SEQUENCE [LARGE SCALE GENOMIC DNA]</scope>
    <source>
        <strain evidence="2 3">NCTC11179</strain>
    </source>
</reference>